<dbReference type="InterPro" id="IPR013098">
    <property type="entry name" value="Ig_I-set"/>
</dbReference>
<dbReference type="Pfam" id="PF13927">
    <property type="entry name" value="Ig_3"/>
    <property type="match status" value="1"/>
</dbReference>
<dbReference type="InterPro" id="IPR007110">
    <property type="entry name" value="Ig-like_dom"/>
</dbReference>
<feature type="compositionally biased region" description="Basic and acidic residues" evidence="3">
    <location>
        <begin position="554"/>
        <end position="563"/>
    </location>
</feature>
<evidence type="ECO:0000256" key="1">
    <source>
        <dbReference type="ARBA" id="ARBA00023157"/>
    </source>
</evidence>
<dbReference type="Proteomes" id="UP000283509">
    <property type="component" value="Unassembled WGS sequence"/>
</dbReference>
<proteinExistence type="predicted"/>
<dbReference type="GO" id="GO:0005886">
    <property type="term" value="C:plasma membrane"/>
    <property type="evidence" value="ECO:0007669"/>
    <property type="project" value="TreeGrafter"/>
</dbReference>
<evidence type="ECO:0000313" key="6">
    <source>
        <dbReference type="Proteomes" id="UP000283509"/>
    </source>
</evidence>
<dbReference type="GO" id="GO:0030424">
    <property type="term" value="C:axon"/>
    <property type="evidence" value="ECO:0007669"/>
    <property type="project" value="TreeGrafter"/>
</dbReference>
<feature type="region of interest" description="Disordered" evidence="3">
    <location>
        <begin position="547"/>
        <end position="570"/>
    </location>
</feature>
<dbReference type="AlphaFoldDB" id="A0A3R7QFI5"/>
<dbReference type="OrthoDB" id="6351746at2759"/>
<dbReference type="PANTHER" id="PTHR10075">
    <property type="entry name" value="BASIGIN RELATED"/>
    <property type="match status" value="1"/>
</dbReference>
<dbReference type="CDD" id="cd00096">
    <property type="entry name" value="Ig"/>
    <property type="match status" value="1"/>
</dbReference>
<dbReference type="InterPro" id="IPR013783">
    <property type="entry name" value="Ig-like_fold"/>
</dbReference>
<dbReference type="InterPro" id="IPR003598">
    <property type="entry name" value="Ig_sub2"/>
</dbReference>
<dbReference type="FunFam" id="2.60.40.10:FF:000032">
    <property type="entry name" value="palladin isoform X1"/>
    <property type="match status" value="1"/>
</dbReference>
<reference evidence="5 6" key="1">
    <citation type="submission" date="2018-04" db="EMBL/GenBank/DDBJ databases">
        <authorList>
            <person name="Zhang X."/>
            <person name="Yuan J."/>
            <person name="Li F."/>
            <person name="Xiang J."/>
        </authorList>
    </citation>
    <scope>NUCLEOTIDE SEQUENCE [LARGE SCALE GENOMIC DNA]</scope>
    <source>
        <tissue evidence="5">Muscle</tissue>
    </source>
</reference>
<dbReference type="InterPro" id="IPR003599">
    <property type="entry name" value="Ig_sub"/>
</dbReference>
<feature type="domain" description="Ig-like" evidence="4">
    <location>
        <begin position="54"/>
        <end position="145"/>
    </location>
</feature>
<dbReference type="GO" id="GO:0070593">
    <property type="term" value="P:dendrite self-avoidance"/>
    <property type="evidence" value="ECO:0007669"/>
    <property type="project" value="TreeGrafter"/>
</dbReference>
<dbReference type="GO" id="GO:0098632">
    <property type="term" value="F:cell-cell adhesion mediator activity"/>
    <property type="evidence" value="ECO:0007669"/>
    <property type="project" value="TreeGrafter"/>
</dbReference>
<dbReference type="InterPro" id="IPR036179">
    <property type="entry name" value="Ig-like_dom_sf"/>
</dbReference>
<evidence type="ECO:0000313" key="5">
    <source>
        <dbReference type="EMBL" id="ROT77189.1"/>
    </source>
</evidence>
<organism evidence="5 6">
    <name type="scientific">Penaeus vannamei</name>
    <name type="common">Whiteleg shrimp</name>
    <name type="synonym">Litopenaeus vannamei</name>
    <dbReference type="NCBI Taxonomy" id="6689"/>
    <lineage>
        <taxon>Eukaryota</taxon>
        <taxon>Metazoa</taxon>
        <taxon>Ecdysozoa</taxon>
        <taxon>Arthropoda</taxon>
        <taxon>Crustacea</taxon>
        <taxon>Multicrustacea</taxon>
        <taxon>Malacostraca</taxon>
        <taxon>Eumalacostraca</taxon>
        <taxon>Eucarida</taxon>
        <taxon>Decapoda</taxon>
        <taxon>Dendrobranchiata</taxon>
        <taxon>Penaeoidea</taxon>
        <taxon>Penaeidae</taxon>
        <taxon>Penaeus</taxon>
    </lineage>
</organism>
<gene>
    <name evidence="5" type="ORF">C7M84_004179</name>
</gene>
<reference evidence="5 6" key="2">
    <citation type="submission" date="2019-01" db="EMBL/GenBank/DDBJ databases">
        <title>The decoding of complex shrimp genome reveals the adaptation for benthos swimmer, frequently molting mechanism and breeding impact on genome.</title>
        <authorList>
            <person name="Sun Y."/>
            <person name="Gao Y."/>
            <person name="Yu Y."/>
        </authorList>
    </citation>
    <scope>NUCLEOTIDE SEQUENCE [LARGE SCALE GENOMIC DNA]</scope>
    <source>
        <tissue evidence="5">Muscle</tissue>
    </source>
</reference>
<evidence type="ECO:0000256" key="3">
    <source>
        <dbReference type="SAM" id="MobiDB-lite"/>
    </source>
</evidence>
<evidence type="ECO:0000259" key="4">
    <source>
        <dbReference type="PROSITE" id="PS50835"/>
    </source>
</evidence>
<dbReference type="Gene3D" id="2.60.40.10">
    <property type="entry name" value="Immunoglobulins"/>
    <property type="match status" value="3"/>
</dbReference>
<feature type="domain" description="Ig-like" evidence="4">
    <location>
        <begin position="246"/>
        <end position="334"/>
    </location>
</feature>
<accession>A0A3R7QFI5</accession>
<dbReference type="InterPro" id="IPR013151">
    <property type="entry name" value="Immunoglobulin_dom"/>
</dbReference>
<comment type="caution">
    <text evidence="5">The sequence shown here is derived from an EMBL/GenBank/DDBJ whole genome shotgun (WGS) entry which is preliminary data.</text>
</comment>
<keyword evidence="6" id="KW-1185">Reference proteome</keyword>
<evidence type="ECO:0000256" key="2">
    <source>
        <dbReference type="ARBA" id="ARBA00023319"/>
    </source>
</evidence>
<dbReference type="PANTHER" id="PTHR10075:SF14">
    <property type="entry name" value="CELL ADHESION MOLECULE DSCAM2-RELATED"/>
    <property type="match status" value="1"/>
</dbReference>
<feature type="domain" description="Ig-like" evidence="4">
    <location>
        <begin position="156"/>
        <end position="239"/>
    </location>
</feature>
<protein>
    <submittedName>
        <fullName evidence="5">Putative neural cell adhesion molecule 1</fullName>
    </submittedName>
</protein>
<dbReference type="GO" id="GO:0007156">
    <property type="term" value="P:homophilic cell adhesion via plasma membrane adhesion molecules"/>
    <property type="evidence" value="ECO:0007669"/>
    <property type="project" value="TreeGrafter"/>
</dbReference>
<keyword evidence="2" id="KW-0393">Immunoglobulin domain</keyword>
<dbReference type="SUPFAM" id="SSF48726">
    <property type="entry name" value="Immunoglobulin"/>
    <property type="match status" value="3"/>
</dbReference>
<name>A0A3R7QFI5_PENVA</name>
<dbReference type="GO" id="GO:0007411">
    <property type="term" value="P:axon guidance"/>
    <property type="evidence" value="ECO:0007669"/>
    <property type="project" value="TreeGrafter"/>
</dbReference>
<dbReference type="Pfam" id="PF00047">
    <property type="entry name" value="ig"/>
    <property type="match status" value="1"/>
</dbReference>
<sequence>MSASAVPRSLTLAPEERKTPLTLLSPPAAWAYPQESDYDDYEYEEEVEEYGDVPEFAFESQNLVAKVGETVNIPCQITENSPFVLLVKKAASGDDKDKLIFVGNVKVQRDRRYKFDNNQLEISNLRASDSGTYICRLESQPSPIELHHFLDVQYPPKVQAVSPPEHHVRKGDNVQLECKAEGNPQPVISWSRLEGRLPSGAQHEEGESMTLADVDRHVEGTYTCTADNSIGEPASASMSVIVDYEPEIITEKAIIRSGEGDTVELVCIVHARPAPTVNWTLNGMPVDLDAHAEEKDGGHRHSLRISQVTEEDFGDYVCTAHNDLGTVTGSIHMTGLPKPPHFTSDPNGGEETSYTLTWETESYYPIESYRLKYRKAKVSVVINKISPHSLTPTHPLAPITTHSLNCLSTSILNSHPPPHPLPPPPPLPLLPLHSLPLPLSLPTSTLPSLFPPPPLPPLPPPFSLLPLHLLHLHPSSPPLTSTRSHLSLPTSNLLLPLPPTSLPPPPSLLPLPTSTRPHLNHLLPSTRPTTPTDEPASWSEMTYDASDVETNGSDAHHEAHDRGPGACHRLPRQCADQEPVHVGREPAVHFLH</sequence>
<dbReference type="PROSITE" id="PS50835">
    <property type="entry name" value="IG_LIKE"/>
    <property type="match status" value="3"/>
</dbReference>
<keyword evidence="1" id="KW-1015">Disulfide bond</keyword>
<dbReference type="SMART" id="SM00409">
    <property type="entry name" value="IG"/>
    <property type="match status" value="3"/>
</dbReference>
<dbReference type="SMART" id="SM00408">
    <property type="entry name" value="IGc2"/>
    <property type="match status" value="3"/>
</dbReference>
<dbReference type="EMBL" id="QCYY01001561">
    <property type="protein sequence ID" value="ROT77189.1"/>
    <property type="molecule type" value="Genomic_DNA"/>
</dbReference>
<dbReference type="Pfam" id="PF07679">
    <property type="entry name" value="I-set"/>
    <property type="match status" value="1"/>
</dbReference>